<evidence type="ECO:0000313" key="1">
    <source>
        <dbReference type="EMBL" id="AIQ90601.1"/>
    </source>
</evidence>
<evidence type="ECO:0000313" key="2">
    <source>
        <dbReference type="Proteomes" id="UP000029492"/>
    </source>
</evidence>
<dbReference type="STRING" id="693986.MOC_2846"/>
<gene>
    <name evidence="1" type="ORF">MOC_2846</name>
</gene>
<dbReference type="Proteomes" id="UP000029492">
    <property type="component" value="Chromosome"/>
</dbReference>
<reference evidence="1 2" key="1">
    <citation type="journal article" date="2014" name="PLoS ONE">
        <title>Genome Information of Methylobacterium oryzae, a Plant-Probiotic Methylotroph in the Phyllosphere.</title>
        <authorList>
            <person name="Kwak M.J."/>
            <person name="Jeong H."/>
            <person name="Madhaiyan M."/>
            <person name="Lee Y."/>
            <person name="Sa T.M."/>
            <person name="Oh T.K."/>
            <person name="Kim J.F."/>
        </authorList>
    </citation>
    <scope>NUCLEOTIDE SEQUENCE [LARGE SCALE GENOMIC DNA]</scope>
    <source>
        <strain evidence="1 2">CBMB20</strain>
    </source>
</reference>
<name>A0A089NRP6_9HYPH</name>
<keyword evidence="2" id="KW-1185">Reference proteome</keyword>
<protein>
    <submittedName>
        <fullName evidence="1">Protein of unassigned function</fullName>
    </submittedName>
</protein>
<dbReference type="EMBL" id="CP003811">
    <property type="protein sequence ID" value="AIQ90601.1"/>
    <property type="molecule type" value="Genomic_DNA"/>
</dbReference>
<dbReference type="AlphaFoldDB" id="A0A089NRP6"/>
<dbReference type="HOGENOM" id="CLU_3253967_0_0_5"/>
<proteinExistence type="predicted"/>
<dbReference type="KEGG" id="mor:MOC_2846"/>
<organism evidence="1 2">
    <name type="scientific">Methylobacterium oryzae CBMB20</name>
    <dbReference type="NCBI Taxonomy" id="693986"/>
    <lineage>
        <taxon>Bacteria</taxon>
        <taxon>Pseudomonadati</taxon>
        <taxon>Pseudomonadota</taxon>
        <taxon>Alphaproteobacteria</taxon>
        <taxon>Hyphomicrobiales</taxon>
        <taxon>Methylobacteriaceae</taxon>
        <taxon>Methylobacterium</taxon>
    </lineage>
</organism>
<accession>A0A089NRP6</accession>
<sequence>MSAFPGRHAWASGRGVRLNTRLRPGAASITLRTSRPRVRRIL</sequence>